<sequence length="143" mass="16151">MNRRTMLRLAASSSIASLTGCINARFTVPPDPASGAYSHDFYALGAKTTGWRGIAPQEIRSNLNPELKFRPGRSIRLRWTALDSARHKIIIESSLGKTLYESEELSNRGETRTITFESSQEMTTYYCPYYPIQMRGSVLCTEY</sequence>
<dbReference type="EMBL" id="RRCH01000014">
    <property type="protein sequence ID" value="RRJ31498.1"/>
    <property type="molecule type" value="Genomic_DNA"/>
</dbReference>
<evidence type="ECO:0000313" key="1">
    <source>
        <dbReference type="EMBL" id="RRJ31498.1"/>
    </source>
</evidence>
<evidence type="ECO:0000313" key="2">
    <source>
        <dbReference type="Proteomes" id="UP000282322"/>
    </source>
</evidence>
<name>A0A3P3REV6_9EURY</name>
<dbReference type="OrthoDB" id="265568at2157"/>
<keyword evidence="2" id="KW-1185">Reference proteome</keyword>
<dbReference type="Gene3D" id="2.60.40.420">
    <property type="entry name" value="Cupredoxins - blue copper proteins"/>
    <property type="match status" value="1"/>
</dbReference>
<dbReference type="RefSeq" id="WP_124954450.1">
    <property type="nucleotide sequence ID" value="NZ_RRCH01000014.1"/>
</dbReference>
<reference evidence="1 2" key="1">
    <citation type="submission" date="2018-11" db="EMBL/GenBank/DDBJ databases">
        <title>Taxonoimc description of Halomarina strain SPP-AMP-1.</title>
        <authorList>
            <person name="Pal Y."/>
            <person name="Srinivasana K."/>
            <person name="Verma A."/>
            <person name="Kumar P."/>
        </authorList>
    </citation>
    <scope>NUCLEOTIDE SEQUENCE [LARGE SCALE GENOMIC DNA]</scope>
    <source>
        <strain evidence="1 2">SPP-AMP-1</strain>
    </source>
</reference>
<evidence type="ECO:0008006" key="3">
    <source>
        <dbReference type="Google" id="ProtNLM"/>
    </source>
</evidence>
<accession>A0A3P3REV6</accession>
<organism evidence="1 2">
    <name type="scientific">Halocatena pleomorpha</name>
    <dbReference type="NCBI Taxonomy" id="1785090"/>
    <lineage>
        <taxon>Archaea</taxon>
        <taxon>Methanobacteriati</taxon>
        <taxon>Methanobacteriota</taxon>
        <taxon>Stenosarchaea group</taxon>
        <taxon>Halobacteria</taxon>
        <taxon>Halobacteriales</taxon>
        <taxon>Natronomonadaceae</taxon>
        <taxon>Halocatena</taxon>
    </lineage>
</organism>
<dbReference type="AlphaFoldDB" id="A0A3P3REV6"/>
<comment type="caution">
    <text evidence="1">The sequence shown here is derived from an EMBL/GenBank/DDBJ whole genome shotgun (WGS) entry which is preliminary data.</text>
</comment>
<protein>
    <recommendedName>
        <fullName evidence="3">Blue (type 1) copper domain-containing protein</fullName>
    </recommendedName>
</protein>
<proteinExistence type="predicted"/>
<dbReference type="Proteomes" id="UP000282322">
    <property type="component" value="Unassembled WGS sequence"/>
</dbReference>
<gene>
    <name evidence="1" type="ORF">EIK79_07235</name>
</gene>
<dbReference type="PROSITE" id="PS51257">
    <property type="entry name" value="PROKAR_LIPOPROTEIN"/>
    <property type="match status" value="1"/>
</dbReference>
<dbReference type="InterPro" id="IPR008972">
    <property type="entry name" value="Cupredoxin"/>
</dbReference>